<gene>
    <name evidence="1" type="ORF">MIN45_P0877</name>
</gene>
<accession>A0AAU9CE71</accession>
<evidence type="ECO:0000313" key="2">
    <source>
        <dbReference type="Proteomes" id="UP001321450"/>
    </source>
</evidence>
<dbReference type="Pfam" id="PF07278">
    <property type="entry name" value="DUF1441"/>
    <property type="match status" value="1"/>
</dbReference>
<dbReference type="AlphaFoldDB" id="A0AAU9CE71"/>
<dbReference type="EMBL" id="AP024718">
    <property type="protein sequence ID" value="BCX88508.1"/>
    <property type="molecule type" value="Genomic_DNA"/>
</dbReference>
<sequence>MSNDLAKTAVSLRRLAALTGLHRDTIRRRLEDIEPRHKLGGHPAYELAEALRAICKPSSNVDPEALPPADRKAWYESELKRRQLQVNDRELILAAEVERVVATAFAALAQGLRSIPDIIERRCAVGPETLEQIERIIDAEMDAMADRLERLGGKVGGT</sequence>
<dbReference type="Proteomes" id="UP001321450">
    <property type="component" value="Chromosome"/>
</dbReference>
<evidence type="ECO:0008006" key="3">
    <source>
        <dbReference type="Google" id="ProtNLM"/>
    </source>
</evidence>
<protein>
    <recommendedName>
        <fullName evidence="3">Terminase small subunit</fullName>
    </recommendedName>
</protein>
<name>A0AAU9CE71_9GAMM</name>
<dbReference type="KEGG" id="meiy:MIN45_P0877"/>
<evidence type="ECO:0000313" key="1">
    <source>
        <dbReference type="EMBL" id="BCX88508.1"/>
    </source>
</evidence>
<keyword evidence="2" id="KW-1185">Reference proteome</keyword>
<organism evidence="1 2">
    <name type="scientific">Methylomarinovum tepidoasis</name>
    <dbReference type="NCBI Taxonomy" id="2840183"/>
    <lineage>
        <taxon>Bacteria</taxon>
        <taxon>Pseudomonadati</taxon>
        <taxon>Pseudomonadota</taxon>
        <taxon>Gammaproteobacteria</taxon>
        <taxon>Methylococcales</taxon>
        <taxon>Methylothermaceae</taxon>
        <taxon>Methylomarinovum</taxon>
    </lineage>
</organism>
<proteinExistence type="predicted"/>
<reference evidence="2" key="1">
    <citation type="journal article" date="2024" name="Int. J. Syst. Evol. Microbiol.">
        <title>Methylomarinovum tepidoasis sp. nov., a moderately thermophilic methanotroph of the family Methylothermaceae isolated from a deep-sea hydrothermal field.</title>
        <authorList>
            <person name="Hirayama H."/>
            <person name="Takaki Y."/>
            <person name="Abe M."/>
            <person name="Miyazaki M."/>
            <person name="Uematsu K."/>
            <person name="Matsui Y."/>
            <person name="Takai K."/>
        </authorList>
    </citation>
    <scope>NUCLEOTIDE SEQUENCE [LARGE SCALE GENOMIC DNA]</scope>
    <source>
        <strain evidence="2">IN45</strain>
    </source>
</reference>
<dbReference type="RefSeq" id="WP_286293651.1">
    <property type="nucleotide sequence ID" value="NZ_AP024718.1"/>
</dbReference>
<dbReference type="InterPro" id="IPR009901">
    <property type="entry name" value="Phage_VT1-Sakai_H0025"/>
</dbReference>